<reference evidence="2 3" key="1">
    <citation type="submission" date="2015-07" db="EMBL/GenBank/DDBJ databases">
        <authorList>
            <person name="Kim K.M."/>
        </authorList>
    </citation>
    <scope>NUCLEOTIDE SEQUENCE [LARGE SCALE GENOMIC DNA]</scope>
    <source>
        <strain evidence="2 3">KCTC 12363</strain>
    </source>
</reference>
<dbReference type="EMBL" id="CP012040">
    <property type="protein sequence ID" value="AKP51573.1"/>
    <property type="molecule type" value="Genomic_DNA"/>
</dbReference>
<gene>
    <name evidence="2" type="ORF">CA2015_2152</name>
</gene>
<keyword evidence="1" id="KW-0472">Membrane</keyword>
<keyword evidence="3" id="KW-1185">Reference proteome</keyword>
<organism evidence="2 3">
    <name type="scientific">Cyclobacterium amurskyense</name>
    <dbReference type="NCBI Taxonomy" id="320787"/>
    <lineage>
        <taxon>Bacteria</taxon>
        <taxon>Pseudomonadati</taxon>
        <taxon>Bacteroidota</taxon>
        <taxon>Cytophagia</taxon>
        <taxon>Cytophagales</taxon>
        <taxon>Cyclobacteriaceae</taxon>
        <taxon>Cyclobacterium</taxon>
    </lineage>
</organism>
<protein>
    <submittedName>
        <fullName evidence="2">Uncharacterized protein</fullName>
    </submittedName>
</protein>
<evidence type="ECO:0000313" key="3">
    <source>
        <dbReference type="Proteomes" id="UP000036520"/>
    </source>
</evidence>
<dbReference type="OrthoDB" id="9894156at2"/>
<evidence type="ECO:0000256" key="1">
    <source>
        <dbReference type="SAM" id="Phobius"/>
    </source>
</evidence>
<dbReference type="Proteomes" id="UP000036520">
    <property type="component" value="Chromosome"/>
</dbReference>
<evidence type="ECO:0000313" key="2">
    <source>
        <dbReference type="EMBL" id="AKP51573.1"/>
    </source>
</evidence>
<sequence length="153" mass="18072">MELPIGNKNHAVSKILALYLLLITVSIFYVFNNRFKVNWEIIIAVYLISIVSSYFYIKKQNILKGTLLEDKIVLNYNNKVIEIPLFQIQNIIDSLNYYMKFHGNLSLLYKIELNTDYKFGRIIYLEFDKKDELGVDPMEVSILKERIKKVQNI</sequence>
<dbReference type="RefSeq" id="WP_157470424.1">
    <property type="nucleotide sequence ID" value="NZ_CP012040.1"/>
</dbReference>
<dbReference type="AlphaFoldDB" id="A0A0H4PFH1"/>
<keyword evidence="1" id="KW-0812">Transmembrane</keyword>
<feature type="transmembrane region" description="Helical" evidence="1">
    <location>
        <begin position="12"/>
        <end position="31"/>
    </location>
</feature>
<dbReference type="KEGG" id="camu:CA2015_2152"/>
<feature type="transmembrane region" description="Helical" evidence="1">
    <location>
        <begin position="37"/>
        <end position="57"/>
    </location>
</feature>
<keyword evidence="1" id="KW-1133">Transmembrane helix</keyword>
<accession>A0A0H4PFH1</accession>
<proteinExistence type="predicted"/>
<name>A0A0H4PFH1_9BACT</name>